<dbReference type="EMBL" id="FLMQ01000055">
    <property type="protein sequence ID" value="SBP87715.1"/>
    <property type="molecule type" value="Genomic_DNA"/>
</dbReference>
<dbReference type="Proteomes" id="UP000214566">
    <property type="component" value="Unassembled WGS sequence"/>
</dbReference>
<protein>
    <submittedName>
        <fullName evidence="1">Uncharacterized protein</fullName>
    </submittedName>
</protein>
<gene>
    <name evidence="1" type="ORF">THIARS_60428</name>
</gene>
<evidence type="ECO:0000313" key="2">
    <source>
        <dbReference type="Proteomes" id="UP000214566"/>
    </source>
</evidence>
<dbReference type="AlphaFoldDB" id="A0A238D399"/>
<proteinExistence type="predicted"/>
<reference evidence="1 2" key="1">
    <citation type="submission" date="2016-06" db="EMBL/GenBank/DDBJ databases">
        <authorList>
            <person name="Kjaerup R.B."/>
            <person name="Dalgaard T.S."/>
            <person name="Juul-Madsen H.R."/>
        </authorList>
    </citation>
    <scope>NUCLEOTIDE SEQUENCE [LARGE SCALE GENOMIC DNA]</scope>
    <source>
        <strain evidence="1 2">DSM 16361</strain>
    </source>
</reference>
<name>A0A238D399_THIDL</name>
<keyword evidence="2" id="KW-1185">Reference proteome</keyword>
<sequence>MRQPRWMADIQQRGLHQTQNRPGTIRYGLYPDFSSVVFAAHP</sequence>
<evidence type="ECO:0000313" key="1">
    <source>
        <dbReference type="EMBL" id="SBP87715.1"/>
    </source>
</evidence>
<accession>A0A238D399</accession>
<organism evidence="1 2">
    <name type="scientific">Thiomonas delicata</name>
    <name type="common">Thiomonas cuprina</name>
    <dbReference type="NCBI Taxonomy" id="364030"/>
    <lineage>
        <taxon>Bacteria</taxon>
        <taxon>Pseudomonadati</taxon>
        <taxon>Pseudomonadota</taxon>
        <taxon>Betaproteobacteria</taxon>
        <taxon>Burkholderiales</taxon>
        <taxon>Thiomonas</taxon>
    </lineage>
</organism>